<dbReference type="GO" id="GO:0005829">
    <property type="term" value="C:cytosol"/>
    <property type="evidence" value="ECO:0007669"/>
    <property type="project" value="TreeGrafter"/>
</dbReference>
<protein>
    <submittedName>
        <fullName evidence="1">YhcH/YjgK/YiaL family protein</fullName>
    </submittedName>
</protein>
<dbReference type="PANTHER" id="PTHR34986:SF5">
    <property type="entry name" value="N-ACETYLNEURAMINATE ANOMERASE NANQ"/>
    <property type="match status" value="1"/>
</dbReference>
<dbReference type="NCBIfam" id="TIGR00022">
    <property type="entry name" value="YhcH/YjgK/YiaL family protein"/>
    <property type="match status" value="1"/>
</dbReference>
<dbReference type="OrthoDB" id="6196468at2"/>
<sequence length="157" mass="17610">MIHGSLAQKAYFKGLPESIQRVLVYLAETPLSELACGRYDIDDNLIFMNIMEFDTQPAESKKAELHYTYADVQLLISGVEGIEYSSLTPTGQLEPYHADDDFQLIADIPDKSRLRMLPGMFALFFPGEPHKPGCLIEGSETIKKAVVKVHHSLLGRR</sequence>
<dbReference type="EMBL" id="PJZF01000004">
    <property type="protein sequence ID" value="PLR39760.1"/>
    <property type="molecule type" value="Genomic_DNA"/>
</dbReference>
<evidence type="ECO:0000313" key="1">
    <source>
        <dbReference type="EMBL" id="PLR39760.1"/>
    </source>
</evidence>
<gene>
    <name evidence="1" type="ORF">CYR55_07130</name>
</gene>
<dbReference type="InterPro" id="IPR037012">
    <property type="entry name" value="NanQ/TabA/YiaL_sf"/>
</dbReference>
<comment type="caution">
    <text evidence="1">The sequence shown here is derived from an EMBL/GenBank/DDBJ whole genome shotgun (WGS) entry which is preliminary data.</text>
</comment>
<organism evidence="1 2">
    <name type="scientific">Chimaeribacter californicus</name>
    <dbReference type="NCBI Taxonomy" id="2060067"/>
    <lineage>
        <taxon>Bacteria</taxon>
        <taxon>Pseudomonadati</taxon>
        <taxon>Pseudomonadota</taxon>
        <taxon>Gammaproteobacteria</taxon>
        <taxon>Enterobacterales</taxon>
        <taxon>Yersiniaceae</taxon>
        <taxon>Chimaeribacter</taxon>
    </lineage>
</organism>
<dbReference type="Proteomes" id="UP000234240">
    <property type="component" value="Unassembled WGS sequence"/>
</dbReference>
<dbReference type="RefSeq" id="WP_101815576.1">
    <property type="nucleotide sequence ID" value="NZ_PJZF01000004.1"/>
</dbReference>
<dbReference type="NCBIfam" id="NF040884">
    <property type="entry name" value="acetylneur_anom"/>
    <property type="match status" value="1"/>
</dbReference>
<keyword evidence="2" id="KW-1185">Reference proteome</keyword>
<proteinExistence type="predicted"/>
<dbReference type="SUPFAM" id="SSF51197">
    <property type="entry name" value="Clavaminate synthase-like"/>
    <property type="match status" value="1"/>
</dbReference>
<reference evidence="1 2" key="1">
    <citation type="submission" date="2017-12" db="EMBL/GenBank/DDBJ databases">
        <title>Characterization of six clinical isolates of Enterochimera gen. nov., a novel genus of the Yersiniaciae family and the three species Enterochimera arupensis sp. nov., Enterochimera coloradensis sp. nov, and Enterochimera californica sp. nov.</title>
        <authorList>
            <person name="Rossi A."/>
            <person name="Fisher M."/>
        </authorList>
    </citation>
    <scope>NUCLEOTIDE SEQUENCE [LARGE SCALE GENOMIC DNA]</scope>
    <source>
        <strain evidence="2">2015-Iso6</strain>
    </source>
</reference>
<dbReference type="Gene3D" id="2.60.120.370">
    <property type="entry name" value="YhcH/YjgK/YiaL"/>
    <property type="match status" value="1"/>
</dbReference>
<evidence type="ECO:0000313" key="2">
    <source>
        <dbReference type="Proteomes" id="UP000234240"/>
    </source>
</evidence>
<name>A0A2N5ECC5_9GAMM</name>
<dbReference type="PANTHER" id="PTHR34986">
    <property type="entry name" value="EVOLVED BETA-GALACTOSIDASE SUBUNIT BETA"/>
    <property type="match status" value="1"/>
</dbReference>
<dbReference type="InterPro" id="IPR004375">
    <property type="entry name" value="NanQ/TabA/YiaL"/>
</dbReference>
<dbReference type="AlphaFoldDB" id="A0A2N5ECC5"/>
<dbReference type="Pfam" id="PF04074">
    <property type="entry name" value="DUF386"/>
    <property type="match status" value="1"/>
</dbReference>
<dbReference type="InterPro" id="IPR049827">
    <property type="entry name" value="NanQ"/>
</dbReference>
<accession>A0A2N5ECC5</accession>